<feature type="transmembrane region" description="Helical" evidence="1">
    <location>
        <begin position="110"/>
        <end position="128"/>
    </location>
</feature>
<organism evidence="2 3">
    <name type="scientific">Algicella marina</name>
    <dbReference type="NCBI Taxonomy" id="2683284"/>
    <lineage>
        <taxon>Bacteria</taxon>
        <taxon>Pseudomonadati</taxon>
        <taxon>Pseudomonadota</taxon>
        <taxon>Alphaproteobacteria</taxon>
        <taxon>Rhodobacterales</taxon>
        <taxon>Paracoccaceae</taxon>
        <taxon>Algicella</taxon>
    </lineage>
</organism>
<keyword evidence="1" id="KW-0812">Transmembrane</keyword>
<protein>
    <recommendedName>
        <fullName evidence="4">Glycosyltransferase RgtA/B/C/D-like domain-containing protein</fullName>
    </recommendedName>
</protein>
<accession>A0A6P1T691</accession>
<feature type="transmembrane region" description="Helical" evidence="1">
    <location>
        <begin position="140"/>
        <end position="159"/>
    </location>
</feature>
<reference evidence="2 3" key="1">
    <citation type="submission" date="2019-12" db="EMBL/GenBank/DDBJ databases">
        <title>Complete genome sequence of Algicella marina strain 9Alg 56(T) isolated from the red alga Tichocarpus crinitus.</title>
        <authorList>
            <person name="Kim S.-G."/>
            <person name="Nedashkovskaya O.I."/>
        </authorList>
    </citation>
    <scope>NUCLEOTIDE SEQUENCE [LARGE SCALE GENOMIC DNA]</scope>
    <source>
        <strain evidence="2 3">9Alg 56</strain>
    </source>
</reference>
<feature type="transmembrane region" description="Helical" evidence="1">
    <location>
        <begin position="171"/>
        <end position="200"/>
    </location>
</feature>
<dbReference type="AlphaFoldDB" id="A0A6P1T691"/>
<keyword evidence="1" id="KW-0472">Membrane</keyword>
<keyword evidence="1" id="KW-1133">Transmembrane helix</keyword>
<feature type="transmembrane region" description="Helical" evidence="1">
    <location>
        <begin position="287"/>
        <end position="305"/>
    </location>
</feature>
<feature type="transmembrane region" description="Helical" evidence="1">
    <location>
        <begin position="258"/>
        <end position="278"/>
    </location>
</feature>
<feature type="transmembrane region" description="Helical" evidence="1">
    <location>
        <begin position="311"/>
        <end position="332"/>
    </location>
</feature>
<dbReference type="Proteomes" id="UP000464495">
    <property type="component" value="Chromosome"/>
</dbReference>
<name>A0A6P1T691_9RHOB</name>
<sequence>MGGTGVRLALVLISAWLLAAAILLAPATLKITGHEGDLIHTLDLVFRMATGDAPHRDVMSPLGVLTIWPIALFVEAGFGPGRAIRLAEAMVALVMLPMIWWAAWSRLSGALAYVLGIGLILLVTALVFGGTVPSSSVSMYYNRWAWALAALMIVVLVVPERVARSAAADGLLLGAVVAALVLIKVTYVIALAPCGLVALLHDRRGRVFLWALLSLCVCLALATLAFGGVEFWRGYLLDLLITAQSPLRPQPGETLGNLLGKPAFFPGTILCLLTIIFWRKTGREREGLLLLLLAPGFVYITYQNWGNDPKWLAVLAILLIALPNPEGAKAFWRVPARSFGLGLSVAALAMIAPSLINIGSSSIRHALIEDERFAPVFGDLSRADILVRIDVHRAPRTRSTMTGILFAEDRSAEDGEGEDDGPKVTMLNGEVLPDCAVETGLVGVHRQMALQLGAVEEAVGKVVLDADLLDSLWLFGPFERMAGGAPWYYGGTPGFDGADYVLVPLCPLSESGRRVKLEEISELGWELEEVLRTDLFILTRRVRTGPDS</sequence>
<evidence type="ECO:0000313" key="2">
    <source>
        <dbReference type="EMBL" id="QHQ37223.1"/>
    </source>
</evidence>
<evidence type="ECO:0000313" key="3">
    <source>
        <dbReference type="Proteomes" id="UP000464495"/>
    </source>
</evidence>
<proteinExistence type="predicted"/>
<dbReference type="EMBL" id="CP046620">
    <property type="protein sequence ID" value="QHQ37223.1"/>
    <property type="molecule type" value="Genomic_DNA"/>
</dbReference>
<dbReference type="RefSeq" id="WP_161863764.1">
    <property type="nucleotide sequence ID" value="NZ_CP046620.1"/>
</dbReference>
<dbReference type="KEGG" id="amaq:GO499_19555"/>
<feature type="transmembrane region" description="Helical" evidence="1">
    <location>
        <begin position="58"/>
        <end position="74"/>
    </location>
</feature>
<feature type="transmembrane region" description="Helical" evidence="1">
    <location>
        <begin position="207"/>
        <end position="229"/>
    </location>
</feature>
<evidence type="ECO:0000256" key="1">
    <source>
        <dbReference type="SAM" id="Phobius"/>
    </source>
</evidence>
<gene>
    <name evidence="2" type="ORF">GO499_19555</name>
</gene>
<feature type="transmembrane region" description="Helical" evidence="1">
    <location>
        <begin position="86"/>
        <end position="104"/>
    </location>
</feature>
<feature type="transmembrane region" description="Helical" evidence="1">
    <location>
        <begin position="339"/>
        <end position="356"/>
    </location>
</feature>
<evidence type="ECO:0008006" key="4">
    <source>
        <dbReference type="Google" id="ProtNLM"/>
    </source>
</evidence>
<keyword evidence="3" id="KW-1185">Reference proteome</keyword>